<dbReference type="PANTHER" id="PTHR34585:SF22">
    <property type="entry name" value="HELIX-TURN-HELIX DOMAIN-CONTAINING PROTEIN"/>
    <property type="match status" value="1"/>
</dbReference>
<organism evidence="2 3">
    <name type="scientific">Pedobacter nyackensis</name>
    <dbReference type="NCBI Taxonomy" id="475255"/>
    <lineage>
        <taxon>Bacteria</taxon>
        <taxon>Pseudomonadati</taxon>
        <taxon>Bacteroidota</taxon>
        <taxon>Sphingobacteriia</taxon>
        <taxon>Sphingobacteriales</taxon>
        <taxon>Sphingobacteriaceae</taxon>
        <taxon>Pedobacter</taxon>
    </lineage>
</organism>
<evidence type="ECO:0000313" key="3">
    <source>
        <dbReference type="Proteomes" id="UP000192678"/>
    </source>
</evidence>
<dbReference type="InterPro" id="IPR009061">
    <property type="entry name" value="DNA-bd_dom_put_sf"/>
</dbReference>
<proteinExistence type="predicted"/>
<protein>
    <submittedName>
        <fullName evidence="2">Helix-turn-helix domain-containing protein</fullName>
    </submittedName>
</protein>
<dbReference type="SUPFAM" id="SSF46955">
    <property type="entry name" value="Putative DNA-binding domain"/>
    <property type="match status" value="1"/>
</dbReference>
<evidence type="ECO:0000259" key="1">
    <source>
        <dbReference type="Pfam" id="PF12728"/>
    </source>
</evidence>
<dbReference type="STRING" id="475255.SAMN04488101_10328"/>
<accession>A0A1W2C0K3</accession>
<dbReference type="AlphaFoldDB" id="A0A1W2C0K3"/>
<feature type="domain" description="Helix-turn-helix" evidence="1">
    <location>
        <begin position="28"/>
        <end position="74"/>
    </location>
</feature>
<gene>
    <name evidence="2" type="ORF">SAMN04488101_10328</name>
</gene>
<dbReference type="OrthoDB" id="773121at2"/>
<dbReference type="PANTHER" id="PTHR34585">
    <property type="match status" value="1"/>
</dbReference>
<dbReference type="Proteomes" id="UP000192678">
    <property type="component" value="Unassembled WGS sequence"/>
</dbReference>
<evidence type="ECO:0000313" key="2">
    <source>
        <dbReference type="EMBL" id="SMC78713.1"/>
    </source>
</evidence>
<keyword evidence="3" id="KW-1185">Reference proteome</keyword>
<reference evidence="2 3" key="1">
    <citation type="submission" date="2017-04" db="EMBL/GenBank/DDBJ databases">
        <authorList>
            <person name="Afonso C.L."/>
            <person name="Miller P.J."/>
            <person name="Scott M.A."/>
            <person name="Spackman E."/>
            <person name="Goraichik I."/>
            <person name="Dimitrov K.M."/>
            <person name="Suarez D.L."/>
            <person name="Swayne D.E."/>
        </authorList>
    </citation>
    <scope>NUCLEOTIDE SEQUENCE [LARGE SCALE GENOMIC DNA]</scope>
    <source>
        <strain evidence="2 3">DSM 19625</strain>
    </source>
</reference>
<dbReference type="EMBL" id="FWYB01000003">
    <property type="protein sequence ID" value="SMC78713.1"/>
    <property type="molecule type" value="Genomic_DNA"/>
</dbReference>
<sequence length="77" mass="9267">MKILSELTEIRSILNLKHVDQQFENEQLLDNSDAKSLLKICDRTLYEWRKQNLISYRVIGNKYYYLKSDLLKMKKGK</sequence>
<dbReference type="Pfam" id="PF12728">
    <property type="entry name" value="HTH_17"/>
    <property type="match status" value="1"/>
</dbReference>
<dbReference type="InterPro" id="IPR041657">
    <property type="entry name" value="HTH_17"/>
</dbReference>
<dbReference type="RefSeq" id="WP_159452617.1">
    <property type="nucleotide sequence ID" value="NZ_FWYB01000003.1"/>
</dbReference>
<name>A0A1W2C0K3_9SPHI</name>